<dbReference type="RefSeq" id="WP_398276910.1">
    <property type="nucleotide sequence ID" value="NZ_JBITLV010000002.1"/>
</dbReference>
<sequence>MRVTALIRYAAEPGDVFAMLTDRDFQDRKLRATGATTWSVEVTPGASGGTTVRTTRELPTDEVPDAFRSLVGSSLTVVQTEEWGAPAADGSRSGKLTVQVPGAPLGVNGTVSLKPAAGGTEEVVEGDLKAKVPLIGGRIEKAAEPAIRMAIDVEERIGHAWLTEGH</sequence>
<accession>A0ABW8AKN1</accession>
<evidence type="ECO:0000313" key="1">
    <source>
        <dbReference type="EMBL" id="MFI7586683.1"/>
    </source>
</evidence>
<comment type="caution">
    <text evidence="1">The sequence shown here is derived from an EMBL/GenBank/DDBJ whole genome shotgun (WGS) entry which is preliminary data.</text>
</comment>
<keyword evidence="2" id="KW-1185">Reference proteome</keyword>
<dbReference type="Proteomes" id="UP001612915">
    <property type="component" value="Unassembled WGS sequence"/>
</dbReference>
<reference evidence="1 2" key="1">
    <citation type="submission" date="2024-10" db="EMBL/GenBank/DDBJ databases">
        <title>The Natural Products Discovery Center: Release of the First 8490 Sequenced Strains for Exploring Actinobacteria Biosynthetic Diversity.</title>
        <authorList>
            <person name="Kalkreuter E."/>
            <person name="Kautsar S.A."/>
            <person name="Yang D."/>
            <person name="Bader C.D."/>
            <person name="Teijaro C.N."/>
            <person name="Fluegel L."/>
            <person name="Davis C.M."/>
            <person name="Simpson J.R."/>
            <person name="Lauterbach L."/>
            <person name="Steele A.D."/>
            <person name="Gui C."/>
            <person name="Meng S."/>
            <person name="Li G."/>
            <person name="Viehrig K."/>
            <person name="Ye F."/>
            <person name="Su P."/>
            <person name="Kiefer A.F."/>
            <person name="Nichols A."/>
            <person name="Cepeda A.J."/>
            <person name="Yan W."/>
            <person name="Fan B."/>
            <person name="Jiang Y."/>
            <person name="Adhikari A."/>
            <person name="Zheng C.-J."/>
            <person name="Schuster L."/>
            <person name="Cowan T.M."/>
            <person name="Smanski M.J."/>
            <person name="Chevrette M.G."/>
            <person name="De Carvalho L.P.S."/>
            <person name="Shen B."/>
        </authorList>
    </citation>
    <scope>NUCLEOTIDE SEQUENCE [LARGE SCALE GENOMIC DNA]</scope>
    <source>
        <strain evidence="1 2">NPDC049639</strain>
    </source>
</reference>
<dbReference type="InterPro" id="IPR019639">
    <property type="entry name" value="DUF2505"/>
</dbReference>
<protein>
    <submittedName>
        <fullName evidence="1">DUF2505 domain-containing protein</fullName>
    </submittedName>
</protein>
<dbReference type="EMBL" id="JBITLV010000002">
    <property type="protein sequence ID" value="MFI7586683.1"/>
    <property type="molecule type" value="Genomic_DNA"/>
</dbReference>
<organism evidence="1 2">
    <name type="scientific">Spongisporangium articulatum</name>
    <dbReference type="NCBI Taxonomy" id="3362603"/>
    <lineage>
        <taxon>Bacteria</taxon>
        <taxon>Bacillati</taxon>
        <taxon>Actinomycetota</taxon>
        <taxon>Actinomycetes</taxon>
        <taxon>Kineosporiales</taxon>
        <taxon>Kineosporiaceae</taxon>
        <taxon>Spongisporangium</taxon>
    </lineage>
</organism>
<dbReference type="Pfam" id="PF10698">
    <property type="entry name" value="DUF2505"/>
    <property type="match status" value="1"/>
</dbReference>
<evidence type="ECO:0000313" key="2">
    <source>
        <dbReference type="Proteomes" id="UP001612915"/>
    </source>
</evidence>
<name>A0ABW8AKN1_9ACTN</name>
<gene>
    <name evidence="1" type="ORF">ACIB24_06360</name>
</gene>
<proteinExistence type="predicted"/>